<dbReference type="RefSeq" id="WP_046790503.1">
    <property type="nucleotide sequence ID" value="NZ_CP011366.1"/>
</dbReference>
<feature type="transmembrane region" description="Helical" evidence="1">
    <location>
        <begin position="114"/>
        <end position="135"/>
    </location>
</feature>
<feature type="transmembrane region" description="Helical" evidence="1">
    <location>
        <begin position="147"/>
        <end position="168"/>
    </location>
</feature>
<feature type="transmembrane region" description="Helical" evidence="1">
    <location>
        <begin position="408"/>
        <end position="431"/>
    </location>
</feature>
<keyword evidence="1" id="KW-0812">Transmembrane</keyword>
<dbReference type="Proteomes" id="UP000034029">
    <property type="component" value="Chromosome"/>
</dbReference>
<evidence type="ECO:0000256" key="1">
    <source>
        <dbReference type="SAM" id="Phobius"/>
    </source>
</evidence>
<dbReference type="Proteomes" id="UP000183090">
    <property type="component" value="Unassembled WGS sequence"/>
</dbReference>
<reference evidence="2 4" key="1">
    <citation type="journal article" date="2015" name="Int. J. Syst. Evol. Microbiol.">
        <title>Complete genome sequence of Salinicoccus halodurans H3B36, isolated from the Qaidam Basin in China.</title>
        <authorList>
            <person name="Jiang K."/>
            <person name="Xue Y."/>
            <person name="Ma Y."/>
        </authorList>
    </citation>
    <scope>NUCLEOTIDE SEQUENCE [LARGE SCALE GENOMIC DNA]</scope>
    <source>
        <strain evidence="2 4">H3B36</strain>
    </source>
</reference>
<feature type="transmembrane region" description="Helical" evidence="1">
    <location>
        <begin position="26"/>
        <end position="52"/>
    </location>
</feature>
<feature type="transmembrane region" description="Helical" evidence="1">
    <location>
        <begin position="336"/>
        <end position="356"/>
    </location>
</feature>
<gene>
    <name evidence="2" type="ORF">AAT16_08795</name>
    <name evidence="3" type="ORF">SAMN05216235_2656</name>
</gene>
<proteinExistence type="predicted"/>
<evidence type="ECO:0000313" key="2">
    <source>
        <dbReference type="EMBL" id="AKG74321.1"/>
    </source>
</evidence>
<dbReference type="EMBL" id="FOTB01000006">
    <property type="protein sequence ID" value="SFK94471.1"/>
    <property type="molecule type" value="Genomic_DNA"/>
</dbReference>
<feature type="transmembrane region" description="Helical" evidence="1">
    <location>
        <begin position="380"/>
        <end position="402"/>
    </location>
</feature>
<name>A0A0F7HKC0_9STAP</name>
<feature type="transmembrane region" description="Helical" evidence="1">
    <location>
        <begin position="58"/>
        <end position="83"/>
    </location>
</feature>
<feature type="transmembrane region" description="Helical" evidence="1">
    <location>
        <begin position="452"/>
        <end position="473"/>
    </location>
</feature>
<feature type="transmembrane region" description="Helical" evidence="1">
    <location>
        <begin position="298"/>
        <end position="316"/>
    </location>
</feature>
<dbReference type="AlphaFoldDB" id="A0A0F7HKC0"/>
<evidence type="ECO:0000313" key="4">
    <source>
        <dbReference type="Proteomes" id="UP000034029"/>
    </source>
</evidence>
<accession>A0A0F7HKC0</accession>
<evidence type="ECO:0000313" key="5">
    <source>
        <dbReference type="Proteomes" id="UP000183090"/>
    </source>
</evidence>
<keyword evidence="4" id="KW-1185">Reference proteome</keyword>
<organism evidence="3 5">
    <name type="scientific">Salinicoccus halodurans</name>
    <dbReference type="NCBI Taxonomy" id="407035"/>
    <lineage>
        <taxon>Bacteria</taxon>
        <taxon>Bacillati</taxon>
        <taxon>Bacillota</taxon>
        <taxon>Bacilli</taxon>
        <taxon>Bacillales</taxon>
        <taxon>Staphylococcaceae</taxon>
        <taxon>Salinicoccus</taxon>
    </lineage>
</organism>
<dbReference type="OrthoDB" id="2387130at2"/>
<feature type="transmembrane region" description="Helical" evidence="1">
    <location>
        <begin position="220"/>
        <end position="247"/>
    </location>
</feature>
<dbReference type="KEGG" id="shv:AAT16_08795"/>
<keyword evidence="1" id="KW-0472">Membrane</keyword>
<sequence>MIRSILRVEKRSMINYFRALSDSKKVIYGLVSAVIALFIVPSVISVLSLFIFNAPDKHLSGFILLASAAAVLILALLAVNSIIKEMFMDRNIQLYLTFPISPSSLFMAKFLKQWLTNTVSIMAPLGLAFGVLFALKEGQWFLTVTHLVYFLLLSILSMAVAYGLVFLVTKILPANKVSEVLTFLGGISFVLVYAVLIVGSSSIEDILVMLPDAAFIYDGFLYNLNFAGGLTGIAVSIVTGTVLVMGLRSFVVHAFKSGWVGEHGAKREKKNASSAASTPLKILMLKDFKLTLRDFKEWAVLLPQYLLPGVMIFFMYTNSAAGPESGSVNMYDAQMIAVSISGTIIISLYAGAYNTARDAGHFEFLKTLPIKSADIVKAKYLYNILTITPVYLAAGLIVWLVLPISMTALLYSMVFIILVSLAMVPAGMLAGSTQPVVSTKNPTKRLDTATNIILSFVMVVFLLTAGLISLLFMGGGGEINFFIINIVLAVLAAAAGASVLFLKNVEKRYDKGFNITYKD</sequence>
<protein>
    <submittedName>
        <fullName evidence="3">ABC-2 type transport system permease protein</fullName>
    </submittedName>
</protein>
<reference evidence="3 5" key="3">
    <citation type="submission" date="2016-10" db="EMBL/GenBank/DDBJ databases">
        <authorList>
            <person name="Varghese N."/>
            <person name="Submissions S."/>
        </authorList>
    </citation>
    <scope>NUCLEOTIDE SEQUENCE [LARGE SCALE GENOMIC DNA]</scope>
    <source>
        <strain evidence="3 5">CGMCC 1.6501</strain>
    </source>
</reference>
<feature type="transmembrane region" description="Helical" evidence="1">
    <location>
        <begin position="479"/>
        <end position="502"/>
    </location>
</feature>
<feature type="transmembrane region" description="Helical" evidence="1">
    <location>
        <begin position="180"/>
        <end position="200"/>
    </location>
</feature>
<dbReference type="EMBL" id="CP011366">
    <property type="protein sequence ID" value="AKG74321.1"/>
    <property type="molecule type" value="Genomic_DNA"/>
</dbReference>
<evidence type="ECO:0000313" key="3">
    <source>
        <dbReference type="EMBL" id="SFK94471.1"/>
    </source>
</evidence>
<reference evidence="4" key="2">
    <citation type="submission" date="2015-04" db="EMBL/GenBank/DDBJ databases">
        <title>Complete genome sequence of Salinicoccus halodurans strain H3B36, isolated from the Qaidam basin of China.</title>
        <authorList>
            <person name="Ma Y."/>
            <person name="Jiang K."/>
            <person name="Xue Y."/>
        </authorList>
    </citation>
    <scope>NUCLEOTIDE SEQUENCE [LARGE SCALE GENOMIC DNA]</scope>
    <source>
        <strain evidence="4">H3B36</strain>
    </source>
</reference>
<keyword evidence="1" id="KW-1133">Transmembrane helix</keyword>